<proteinExistence type="predicted"/>
<accession>B0RNF9</accession>
<gene>
    <name evidence="2" type="ORF">XCCB100_0655</name>
</gene>
<evidence type="ECO:0000313" key="3">
    <source>
        <dbReference type="Proteomes" id="UP000001188"/>
    </source>
</evidence>
<keyword evidence="1" id="KW-0472">Membrane</keyword>
<dbReference type="AlphaFoldDB" id="B0RNF9"/>
<evidence type="ECO:0000313" key="2">
    <source>
        <dbReference type="EMBL" id="CAP49994.1"/>
    </source>
</evidence>
<organism evidence="2 3">
    <name type="scientific">Xanthomonas campestris pv. campestris (strain B100)</name>
    <dbReference type="NCBI Taxonomy" id="509169"/>
    <lineage>
        <taxon>Bacteria</taxon>
        <taxon>Pseudomonadati</taxon>
        <taxon>Pseudomonadota</taxon>
        <taxon>Gammaproteobacteria</taxon>
        <taxon>Lysobacterales</taxon>
        <taxon>Lysobacteraceae</taxon>
        <taxon>Xanthomonas</taxon>
    </lineage>
</organism>
<dbReference type="HOGENOM" id="CLU_2358943_0_0_6"/>
<reference evidence="2 3" key="1">
    <citation type="journal article" date="2008" name="J. Biotechnol.">
        <title>The genome of Xanthomonas campestris pv. campestris B100 and its use for the reconstruction of metabolic pathways involved in xanthan biosynthesis.</title>
        <authorList>
            <person name="Vorholter F.J."/>
            <person name="Schneiker S."/>
            <person name="Goesmann A."/>
            <person name="Krause L."/>
            <person name="Bekel T."/>
            <person name="Kaiser O."/>
            <person name="Linke B."/>
            <person name="Patschkowski T."/>
            <person name="Ruckert C."/>
            <person name="Schmid J."/>
            <person name="Sidhu V.K."/>
            <person name="Sieber V."/>
            <person name="Tauch A."/>
            <person name="Watt S.A."/>
            <person name="Weisshaar B."/>
            <person name="Becker A."/>
            <person name="Niehaus K."/>
            <person name="Puhler A."/>
        </authorList>
    </citation>
    <scope>NUCLEOTIDE SEQUENCE [LARGE SCALE GENOMIC DNA]</scope>
    <source>
        <strain evidence="2 3">B100</strain>
    </source>
</reference>
<evidence type="ECO:0000256" key="1">
    <source>
        <dbReference type="SAM" id="Phobius"/>
    </source>
</evidence>
<feature type="transmembrane region" description="Helical" evidence="1">
    <location>
        <begin position="12"/>
        <end position="34"/>
    </location>
</feature>
<sequence>MEMETLKAARRPPVFGGLSLLAVPVGGGVGIIAAAGYGGYGAAIAGLMVAVCVAAVIGLACLMLSRLNNERYAPLAWAGAVLSVIPGVMLLVVIVLRG</sequence>
<name>B0RNF9_XANCB</name>
<dbReference type="KEGG" id="xca:xcc-b100_0655"/>
<feature type="transmembrane region" description="Helical" evidence="1">
    <location>
        <begin position="40"/>
        <end position="63"/>
    </location>
</feature>
<keyword evidence="1" id="KW-0812">Transmembrane</keyword>
<feature type="transmembrane region" description="Helical" evidence="1">
    <location>
        <begin position="75"/>
        <end position="96"/>
    </location>
</feature>
<protein>
    <submittedName>
        <fullName evidence="2">Membrane protein</fullName>
    </submittedName>
</protein>
<keyword evidence="1" id="KW-1133">Transmembrane helix</keyword>
<dbReference type="EMBL" id="AM920689">
    <property type="protein sequence ID" value="CAP49994.1"/>
    <property type="molecule type" value="Genomic_DNA"/>
</dbReference>
<dbReference type="Proteomes" id="UP000001188">
    <property type="component" value="Chromosome"/>
</dbReference>